<evidence type="ECO:0000313" key="2">
    <source>
        <dbReference type="EMBL" id="TVS26959.1"/>
    </source>
</evidence>
<organism evidence="2 3">
    <name type="scientific">Corynebacterium sanguinis</name>
    <dbReference type="NCBI Taxonomy" id="2594913"/>
    <lineage>
        <taxon>Bacteria</taxon>
        <taxon>Bacillati</taxon>
        <taxon>Actinomycetota</taxon>
        <taxon>Actinomycetes</taxon>
        <taxon>Mycobacteriales</taxon>
        <taxon>Corynebacteriaceae</taxon>
        <taxon>Corynebacterium</taxon>
    </lineage>
</organism>
<dbReference type="Proteomes" id="UP000336646">
    <property type="component" value="Unassembled WGS sequence"/>
</dbReference>
<gene>
    <name evidence="2" type="ORF">EKI59_09680</name>
</gene>
<feature type="domain" description="AAA" evidence="1">
    <location>
        <begin position="3"/>
        <end position="163"/>
    </location>
</feature>
<dbReference type="RefSeq" id="WP_144773560.1">
    <property type="nucleotide sequence ID" value="NZ_RXIR01000024.1"/>
</dbReference>
<dbReference type="SUPFAM" id="SSF52540">
    <property type="entry name" value="P-loop containing nucleoside triphosphate hydrolases"/>
    <property type="match status" value="1"/>
</dbReference>
<dbReference type="PANTHER" id="PTHR13696">
    <property type="entry name" value="P-LOOP CONTAINING NUCLEOSIDE TRIPHOSPHATE HYDROLASE"/>
    <property type="match status" value="1"/>
</dbReference>
<evidence type="ECO:0000259" key="1">
    <source>
        <dbReference type="Pfam" id="PF13614"/>
    </source>
</evidence>
<dbReference type="AlphaFoldDB" id="A0A6C1TV67"/>
<dbReference type="PANTHER" id="PTHR13696:SF52">
    <property type="entry name" value="PARA FAMILY PROTEIN CT_582"/>
    <property type="match status" value="1"/>
</dbReference>
<name>A0A6C1TV67_9CORY</name>
<dbReference type="Gene3D" id="3.40.50.300">
    <property type="entry name" value="P-loop containing nucleotide triphosphate hydrolases"/>
    <property type="match status" value="1"/>
</dbReference>
<dbReference type="InterPro" id="IPR025669">
    <property type="entry name" value="AAA_dom"/>
</dbReference>
<dbReference type="InterPro" id="IPR027417">
    <property type="entry name" value="P-loop_NTPase"/>
</dbReference>
<proteinExistence type="predicted"/>
<sequence length="265" mass="28607">MYTIMIFSESGGATKTTTAVSLAMCAAEAGTSTLLIDLDPRGATTKWTRVQPEEGWRNTAAIIASEDPDGWAEDLALPSLWNENLRVIPSGRELANRERDIADHMELRLSRSLDENSSDLIVIDCPNRQGGPLTQNALAAADGVVYAATPDQDGLDGVDGARESVARFLSSRRRMGADPHLDELGIVIGKWPDTIPTKVAKEAANDLEDTGILINPKVPKRTIVEQARMAGEWYGNFPQGNPVADAYAEIVEQTVRPKLEGGDAP</sequence>
<accession>A0A6C1TV67</accession>
<dbReference type="InterPro" id="IPR050678">
    <property type="entry name" value="DNA_Partitioning_ATPase"/>
</dbReference>
<dbReference type="OrthoDB" id="345269at2"/>
<dbReference type="CDD" id="cd02042">
    <property type="entry name" value="ParAB_family"/>
    <property type="match status" value="1"/>
</dbReference>
<dbReference type="EMBL" id="RXIR01000024">
    <property type="protein sequence ID" value="TVS26959.1"/>
    <property type="molecule type" value="Genomic_DNA"/>
</dbReference>
<comment type="caution">
    <text evidence="2">The sequence shown here is derived from an EMBL/GenBank/DDBJ whole genome shotgun (WGS) entry which is preliminary data.</text>
</comment>
<evidence type="ECO:0000313" key="3">
    <source>
        <dbReference type="Proteomes" id="UP000336646"/>
    </source>
</evidence>
<dbReference type="Pfam" id="PF13614">
    <property type="entry name" value="AAA_31"/>
    <property type="match status" value="1"/>
</dbReference>
<protein>
    <submittedName>
        <fullName evidence="2">ParA family protein</fullName>
    </submittedName>
</protein>
<reference evidence="2 3" key="1">
    <citation type="submission" date="2018-12" db="EMBL/GenBank/DDBJ databases">
        <title>Corynebacterium sanguinis sp. nov., a clinically-associated and environmental corynebacterium.</title>
        <authorList>
            <person name="Gonzales-Siles L."/>
            <person name="Jaen-Luchoro D."/>
            <person name="Cardew S."/>
            <person name="Inganas E."/>
            <person name="Ohlen M."/>
            <person name="Jensie-Markopolous S."/>
            <person name="Pinyeiro-Iglesias B."/>
            <person name="Molin K."/>
            <person name="Skovbjerg S."/>
            <person name="Svensson-Stadler L."/>
            <person name="Funke G."/>
            <person name="Moore E.R.B."/>
        </authorList>
    </citation>
    <scope>NUCLEOTIDE SEQUENCE [LARGE SCALE GENOMIC DNA]</scope>
    <source>
        <strain evidence="2 3">58734</strain>
    </source>
</reference>